<feature type="transmembrane region" description="Helical" evidence="7">
    <location>
        <begin position="135"/>
        <end position="161"/>
    </location>
</feature>
<dbReference type="InterPro" id="IPR028945">
    <property type="entry name" value="Get1"/>
</dbReference>
<organism evidence="8 9">
    <name type="scientific">Basidiobolus ranarum</name>
    <dbReference type="NCBI Taxonomy" id="34480"/>
    <lineage>
        <taxon>Eukaryota</taxon>
        <taxon>Fungi</taxon>
        <taxon>Fungi incertae sedis</taxon>
        <taxon>Zoopagomycota</taxon>
        <taxon>Entomophthoromycotina</taxon>
        <taxon>Basidiobolomycetes</taxon>
        <taxon>Basidiobolales</taxon>
        <taxon>Basidiobolaceae</taxon>
        <taxon>Basidiobolus</taxon>
    </lineage>
</organism>
<comment type="caution">
    <text evidence="8">The sequence shown here is derived from an EMBL/GenBank/DDBJ whole genome shotgun (WGS) entry which is preliminary data.</text>
</comment>
<comment type="subcellular location">
    <subcellularLocation>
        <location evidence="1">Endoplasmic reticulum membrane</location>
        <topology evidence="1">Multi-pass membrane protein</topology>
    </subcellularLocation>
</comment>
<feature type="transmembrane region" description="Helical" evidence="7">
    <location>
        <begin position="106"/>
        <end position="123"/>
    </location>
</feature>
<gene>
    <name evidence="8" type="primary">GET1</name>
    <name evidence="8" type="ORF">K7432_009625</name>
</gene>
<reference evidence="8 9" key="1">
    <citation type="submission" date="2023-04" db="EMBL/GenBank/DDBJ databases">
        <title>Genome of Basidiobolus ranarum AG-B5.</title>
        <authorList>
            <person name="Stajich J.E."/>
            <person name="Carter-House D."/>
            <person name="Gryganskyi A."/>
        </authorList>
    </citation>
    <scope>NUCLEOTIDE SEQUENCE [LARGE SCALE GENOMIC DNA]</scope>
    <source>
        <strain evidence="8 9">AG-B5</strain>
    </source>
</reference>
<dbReference type="InterPro" id="IPR029012">
    <property type="entry name" value="Helix_hairpin_bin_sf"/>
</dbReference>
<dbReference type="Gene3D" id="1.10.287.660">
    <property type="entry name" value="Helix hairpin bin"/>
    <property type="match status" value="1"/>
</dbReference>
<keyword evidence="9" id="KW-1185">Reference proteome</keyword>
<evidence type="ECO:0000256" key="3">
    <source>
        <dbReference type="ARBA" id="ARBA00022692"/>
    </source>
</evidence>
<dbReference type="PANTHER" id="PTHR42650:SF1">
    <property type="entry name" value="GUIDED ENTRY OF TAIL-ANCHORED PROTEINS FACTOR 1"/>
    <property type="match status" value="1"/>
</dbReference>
<keyword evidence="6 7" id="KW-0472">Membrane</keyword>
<keyword evidence="3 7" id="KW-0812">Transmembrane</keyword>
<dbReference type="Pfam" id="PF04420">
    <property type="entry name" value="CHD5"/>
    <property type="match status" value="1"/>
</dbReference>
<comment type="similarity">
    <text evidence="2">Belongs to the WRB/GET1 family.</text>
</comment>
<name>A0ABR2WPX1_9FUNG</name>
<evidence type="ECO:0000256" key="2">
    <source>
        <dbReference type="ARBA" id="ARBA00010799"/>
    </source>
</evidence>
<evidence type="ECO:0000256" key="4">
    <source>
        <dbReference type="ARBA" id="ARBA00022824"/>
    </source>
</evidence>
<keyword evidence="5 7" id="KW-1133">Transmembrane helix</keyword>
<evidence type="ECO:0000256" key="5">
    <source>
        <dbReference type="ARBA" id="ARBA00022989"/>
    </source>
</evidence>
<evidence type="ECO:0000256" key="1">
    <source>
        <dbReference type="ARBA" id="ARBA00004477"/>
    </source>
</evidence>
<dbReference type="PANTHER" id="PTHR42650">
    <property type="entry name" value="TAIL-ANCHORED PROTEIN INSERTION RECEPTOR WRB"/>
    <property type="match status" value="1"/>
</dbReference>
<proteinExistence type="inferred from homology"/>
<accession>A0ABR2WPX1</accession>
<dbReference type="Proteomes" id="UP001479436">
    <property type="component" value="Unassembled WGS sequence"/>
</dbReference>
<protein>
    <submittedName>
        <fullName evidence="8">GET complex subunit get1</fullName>
    </submittedName>
</protein>
<keyword evidence="4" id="KW-0256">Endoplasmic reticulum</keyword>
<sequence length="200" mass="23126">MVQAALVVLLVALTCELIQYVGYSYFVSQCYKLYKLAIQKSSVVELRKYKKEIIELKTKLRQTSSQDEFAKWARIRRKLDAATSKYDKLATDLAYDKTGFEVKMSIGSRVVLYGARILVVLWYRYEPMFYLPQGWFSPITFVFSYPAAPTGSVSVLFWFLICQRVVHRILISLQLVQSSFTNSQNSTLEQENLAEPKKID</sequence>
<evidence type="ECO:0000313" key="8">
    <source>
        <dbReference type="EMBL" id="KAK9763572.1"/>
    </source>
</evidence>
<dbReference type="EMBL" id="JASJQH010000606">
    <property type="protein sequence ID" value="KAK9763572.1"/>
    <property type="molecule type" value="Genomic_DNA"/>
</dbReference>
<evidence type="ECO:0000313" key="9">
    <source>
        <dbReference type="Proteomes" id="UP001479436"/>
    </source>
</evidence>
<evidence type="ECO:0000256" key="7">
    <source>
        <dbReference type="SAM" id="Phobius"/>
    </source>
</evidence>
<evidence type="ECO:0000256" key="6">
    <source>
        <dbReference type="ARBA" id="ARBA00023136"/>
    </source>
</evidence>
<feature type="transmembrane region" description="Helical" evidence="7">
    <location>
        <begin position="6"/>
        <end position="26"/>
    </location>
</feature>